<dbReference type="SMART" id="SM00194">
    <property type="entry name" value="PTPc"/>
    <property type="match status" value="1"/>
</dbReference>
<evidence type="ECO:0000259" key="6">
    <source>
        <dbReference type="PROSITE" id="PS50056"/>
    </source>
</evidence>
<evidence type="ECO:0000256" key="3">
    <source>
        <dbReference type="ARBA" id="ARBA00023180"/>
    </source>
</evidence>
<keyword evidence="8" id="KW-1185">Reference proteome</keyword>
<gene>
    <name evidence="7" type="ORF">DGYR_LOCUS5705</name>
</gene>
<dbReference type="OrthoDB" id="6272991at2759"/>
<dbReference type="InterPro" id="IPR050713">
    <property type="entry name" value="RTP_Phos/Ushers"/>
</dbReference>
<dbReference type="Gene3D" id="3.90.190.10">
    <property type="entry name" value="Protein tyrosine phosphatase superfamily"/>
    <property type="match status" value="1"/>
</dbReference>
<reference evidence="7 8" key="1">
    <citation type="submission" date="2020-08" db="EMBL/GenBank/DDBJ databases">
        <authorList>
            <person name="Hejnol A."/>
        </authorList>
    </citation>
    <scope>NUCLEOTIDE SEQUENCE [LARGE SCALE GENOMIC DNA]</scope>
</reference>
<evidence type="ECO:0000313" key="8">
    <source>
        <dbReference type="Proteomes" id="UP000549394"/>
    </source>
</evidence>
<dbReference type="PROSITE" id="PS50055">
    <property type="entry name" value="TYR_PHOSPHATASE_PTP"/>
    <property type="match status" value="1"/>
</dbReference>
<sequence>MGRQILLLLSQKLQSITSYGEVSSTVTQNPPTTESYESSSNTVVTPELGDTTSWNEKTTESVTTAESKVATKLTSTGVIKSTTKLNLTTQPPSTSQISSRSTAQLNLTTAKVPTAQLNSTANWTITTQSTAKSNLTTAKRPTTQLNSTTTSESISKLNSTTQSPSTSQISNLSTAQPGIISTRNVDTTTLGKTTASGQDKSDKGTEAGPNIQHILIGTITTICILTTPTEKIRTSRPILARDFVNHVYEFSRDSNLKFFEDYGNFKLAKENAKSFIKAAELPVNRPKNRFTNVLAYDDTRVRLSSVDGEEGSDYINANYVPGYSMRREYIATQGPLPGTTDDFWRMIWEQKCRVIVMMTKFKEKNVEKCYNYMPQDDEPVARGDLEIVVLPNGISQEDNYIVTRLRLSLGCQERIITHFNYLDWLDKTAPSNYDKVIKFVTIVREEASRFFVGRDQSGPVCVHCSAGVGRTGSFIVLDRCLQQLRDNPKLNITIDIYGMVWEMRQYRCLLVQTDDQYALVHNCVAYAIETGYHKHLSTGDQNNSVFINGSFTMNGDF</sequence>
<accession>A0A7I8VN42</accession>
<dbReference type="Pfam" id="PF00102">
    <property type="entry name" value="Y_phosphatase"/>
    <property type="match status" value="1"/>
</dbReference>
<keyword evidence="3" id="KW-0325">Glycoprotein</keyword>
<name>A0A7I8VN42_9ANNE</name>
<feature type="region of interest" description="Disordered" evidence="4">
    <location>
        <begin position="131"/>
        <end position="208"/>
    </location>
</feature>
<dbReference type="PANTHER" id="PTHR46957:SF3">
    <property type="entry name" value="CYTOKINE RECEPTOR"/>
    <property type="match status" value="1"/>
</dbReference>
<dbReference type="InterPro" id="IPR000387">
    <property type="entry name" value="Tyr_Pase_dom"/>
</dbReference>
<keyword evidence="2" id="KW-1133">Transmembrane helix</keyword>
<evidence type="ECO:0000313" key="7">
    <source>
        <dbReference type="EMBL" id="CAD5117147.1"/>
    </source>
</evidence>
<keyword evidence="2" id="KW-0472">Membrane</keyword>
<feature type="domain" description="Tyrosine-protein phosphatase" evidence="5">
    <location>
        <begin position="258"/>
        <end position="527"/>
    </location>
</feature>
<dbReference type="PROSITE" id="PS50056">
    <property type="entry name" value="TYR_PHOSPHATASE_2"/>
    <property type="match status" value="1"/>
</dbReference>
<dbReference type="SMART" id="SM00404">
    <property type="entry name" value="PTPc_motif"/>
    <property type="match status" value="1"/>
</dbReference>
<dbReference type="InterPro" id="IPR016130">
    <property type="entry name" value="Tyr_Pase_AS"/>
</dbReference>
<dbReference type="AlphaFoldDB" id="A0A7I8VN42"/>
<dbReference type="PRINTS" id="PR00700">
    <property type="entry name" value="PRTYPHPHTASE"/>
</dbReference>
<feature type="domain" description="Tyrosine specific protein phosphatases" evidence="6">
    <location>
        <begin position="437"/>
        <end position="518"/>
    </location>
</feature>
<dbReference type="PANTHER" id="PTHR46957">
    <property type="entry name" value="CYTOKINE RECEPTOR"/>
    <property type="match status" value="1"/>
</dbReference>
<dbReference type="GO" id="GO:0004725">
    <property type="term" value="F:protein tyrosine phosphatase activity"/>
    <property type="evidence" value="ECO:0007669"/>
    <property type="project" value="InterPro"/>
</dbReference>
<keyword evidence="1" id="KW-0812">Transmembrane</keyword>
<dbReference type="GO" id="GO:0016020">
    <property type="term" value="C:membrane"/>
    <property type="evidence" value="ECO:0007669"/>
    <property type="project" value="UniProtKB-SubCell"/>
</dbReference>
<comment type="caution">
    <text evidence="7">The sequence shown here is derived from an EMBL/GenBank/DDBJ whole genome shotgun (WGS) entry which is preliminary data.</text>
</comment>
<evidence type="ECO:0000256" key="4">
    <source>
        <dbReference type="SAM" id="MobiDB-lite"/>
    </source>
</evidence>
<evidence type="ECO:0000256" key="2">
    <source>
        <dbReference type="ARBA" id="ARBA00022989"/>
    </source>
</evidence>
<dbReference type="InterPro" id="IPR000242">
    <property type="entry name" value="PTP_cat"/>
</dbReference>
<evidence type="ECO:0000259" key="5">
    <source>
        <dbReference type="PROSITE" id="PS50055"/>
    </source>
</evidence>
<dbReference type="Proteomes" id="UP000549394">
    <property type="component" value="Unassembled WGS sequence"/>
</dbReference>
<protein>
    <submittedName>
        <fullName evidence="7">DgyrCDS5952</fullName>
    </submittedName>
</protein>
<feature type="region of interest" description="Disordered" evidence="4">
    <location>
        <begin position="23"/>
        <end position="60"/>
    </location>
</feature>
<dbReference type="EMBL" id="CAJFCJ010000007">
    <property type="protein sequence ID" value="CAD5117147.1"/>
    <property type="molecule type" value="Genomic_DNA"/>
</dbReference>
<feature type="compositionally biased region" description="Polar residues" evidence="4">
    <location>
        <begin position="131"/>
        <end position="158"/>
    </location>
</feature>
<evidence type="ECO:0000256" key="1">
    <source>
        <dbReference type="ARBA" id="ARBA00022692"/>
    </source>
</evidence>
<dbReference type="InterPro" id="IPR003595">
    <property type="entry name" value="Tyr_Pase_cat"/>
</dbReference>
<feature type="compositionally biased region" description="Low complexity" evidence="4">
    <location>
        <begin position="159"/>
        <end position="170"/>
    </location>
</feature>
<dbReference type="InterPro" id="IPR029021">
    <property type="entry name" value="Prot-tyrosine_phosphatase-like"/>
</dbReference>
<proteinExistence type="predicted"/>
<dbReference type="SUPFAM" id="SSF52799">
    <property type="entry name" value="(Phosphotyrosine protein) phosphatases II"/>
    <property type="match status" value="1"/>
</dbReference>
<dbReference type="PROSITE" id="PS00383">
    <property type="entry name" value="TYR_PHOSPHATASE_1"/>
    <property type="match status" value="1"/>
</dbReference>
<feature type="compositionally biased region" description="Polar residues" evidence="4">
    <location>
        <begin position="171"/>
        <end position="198"/>
    </location>
</feature>
<organism evidence="7 8">
    <name type="scientific">Dimorphilus gyrociliatus</name>
    <dbReference type="NCBI Taxonomy" id="2664684"/>
    <lineage>
        <taxon>Eukaryota</taxon>
        <taxon>Metazoa</taxon>
        <taxon>Spiralia</taxon>
        <taxon>Lophotrochozoa</taxon>
        <taxon>Annelida</taxon>
        <taxon>Polychaeta</taxon>
        <taxon>Polychaeta incertae sedis</taxon>
        <taxon>Dinophilidae</taxon>
        <taxon>Dimorphilus</taxon>
    </lineage>
</organism>